<reference evidence="2 3" key="1">
    <citation type="journal article" date="2021" name="Elife">
        <title>Chloroplast acquisition without the gene transfer in kleptoplastic sea slugs, Plakobranchus ocellatus.</title>
        <authorList>
            <person name="Maeda T."/>
            <person name="Takahashi S."/>
            <person name="Yoshida T."/>
            <person name="Shimamura S."/>
            <person name="Takaki Y."/>
            <person name="Nagai Y."/>
            <person name="Toyoda A."/>
            <person name="Suzuki Y."/>
            <person name="Arimoto A."/>
            <person name="Ishii H."/>
            <person name="Satoh N."/>
            <person name="Nishiyama T."/>
            <person name="Hasebe M."/>
            <person name="Maruyama T."/>
            <person name="Minagawa J."/>
            <person name="Obokata J."/>
            <person name="Shigenobu S."/>
        </authorList>
    </citation>
    <scope>NUCLEOTIDE SEQUENCE [LARGE SCALE GENOMIC DNA]</scope>
</reference>
<dbReference type="AlphaFoldDB" id="A0AAV4D1B3"/>
<comment type="caution">
    <text evidence="2">The sequence shown here is derived from an EMBL/GenBank/DDBJ whole genome shotgun (WGS) entry which is preliminary data.</text>
</comment>
<feature type="region of interest" description="Disordered" evidence="1">
    <location>
        <begin position="28"/>
        <end position="72"/>
    </location>
</feature>
<keyword evidence="2" id="KW-0378">Hydrolase</keyword>
<dbReference type="Proteomes" id="UP000735302">
    <property type="component" value="Unassembled WGS sequence"/>
</dbReference>
<evidence type="ECO:0000313" key="3">
    <source>
        <dbReference type="Proteomes" id="UP000735302"/>
    </source>
</evidence>
<organism evidence="2 3">
    <name type="scientific">Plakobranchus ocellatus</name>
    <dbReference type="NCBI Taxonomy" id="259542"/>
    <lineage>
        <taxon>Eukaryota</taxon>
        <taxon>Metazoa</taxon>
        <taxon>Spiralia</taxon>
        <taxon>Lophotrochozoa</taxon>
        <taxon>Mollusca</taxon>
        <taxon>Gastropoda</taxon>
        <taxon>Heterobranchia</taxon>
        <taxon>Euthyneura</taxon>
        <taxon>Panpulmonata</taxon>
        <taxon>Sacoglossa</taxon>
        <taxon>Placobranchoidea</taxon>
        <taxon>Plakobranchidae</taxon>
        <taxon>Plakobranchus</taxon>
    </lineage>
</organism>
<evidence type="ECO:0000256" key="1">
    <source>
        <dbReference type="SAM" id="MobiDB-lite"/>
    </source>
</evidence>
<sequence length="149" mass="17007">MMNRKLHRHQPVSQGLQVLVLQTRCEAKKSSKKRQATEDEALTSISEPNPSFGRDSHVQQVDPGRHPASARKIKTDKISKIATWNVRPLHQKRNLENVVKEMERMNLNIPGLAEVRWIGADSMKLGSKTLIYPRHGDTRMKEALVSYSM</sequence>
<accession>A0AAV4D1B3</accession>
<name>A0AAV4D1B3_9GAST</name>
<dbReference type="EMBL" id="BLXT01007308">
    <property type="protein sequence ID" value="GFO37908.1"/>
    <property type="molecule type" value="Genomic_DNA"/>
</dbReference>
<dbReference type="GO" id="GO:0004519">
    <property type="term" value="F:endonuclease activity"/>
    <property type="evidence" value="ECO:0007669"/>
    <property type="project" value="UniProtKB-KW"/>
</dbReference>
<keyword evidence="3" id="KW-1185">Reference proteome</keyword>
<keyword evidence="2" id="KW-0255">Endonuclease</keyword>
<keyword evidence="2" id="KW-0540">Nuclease</keyword>
<protein>
    <submittedName>
        <fullName evidence="2">Endonuclease exonuclease phosphatase domain containing protein</fullName>
    </submittedName>
</protein>
<dbReference type="GO" id="GO:0004527">
    <property type="term" value="F:exonuclease activity"/>
    <property type="evidence" value="ECO:0007669"/>
    <property type="project" value="UniProtKB-KW"/>
</dbReference>
<proteinExistence type="predicted"/>
<keyword evidence="2" id="KW-0269">Exonuclease</keyword>
<gene>
    <name evidence="2" type="ORF">PoB_006441300</name>
</gene>
<evidence type="ECO:0000313" key="2">
    <source>
        <dbReference type="EMBL" id="GFO37908.1"/>
    </source>
</evidence>